<proteinExistence type="predicted"/>
<name>A0ABS1UJ18_9ACTN</name>
<evidence type="ECO:0000313" key="3">
    <source>
        <dbReference type="EMBL" id="MBL6275346.1"/>
    </source>
</evidence>
<evidence type="ECO:0000313" key="4">
    <source>
        <dbReference type="Proteomes" id="UP000661193"/>
    </source>
</evidence>
<gene>
    <name evidence="3" type="ORF">JMF97_04120</name>
</gene>
<keyword evidence="4" id="KW-1185">Reference proteome</keyword>
<dbReference type="RefSeq" id="WP_203220337.1">
    <property type="nucleotide sequence ID" value="NZ_JAETXL010000002.1"/>
</dbReference>
<keyword evidence="1" id="KW-0547">Nucleotide-binding</keyword>
<dbReference type="Pfam" id="PF24729">
    <property type="entry name" value="Acb2_Tad1_hairpin"/>
    <property type="match status" value="1"/>
</dbReference>
<organism evidence="3 4">
    <name type="scientific">Micromonospora fiedleri</name>
    <dbReference type="NCBI Taxonomy" id="1157498"/>
    <lineage>
        <taxon>Bacteria</taxon>
        <taxon>Bacillati</taxon>
        <taxon>Actinomycetota</taxon>
        <taxon>Actinomycetes</taxon>
        <taxon>Micromonosporales</taxon>
        <taxon>Micromonosporaceae</taxon>
        <taxon>Micromonospora</taxon>
    </lineage>
</organism>
<sequence length="98" mass="10949">MAPEPTSHADDDPYASLDERQRYELDRRCDHHPPKDLATAEAHGRWRAAIKVTMAEAMRSLPPCRETSMVLTALDDALMYGNAAIARPPMVNGRRPGH</sequence>
<reference evidence="3 4" key="1">
    <citation type="submission" date="2021-01" db="EMBL/GenBank/DDBJ databases">
        <title>Genome sequencing of Micromonospora fiedleri MG-37.</title>
        <authorList>
            <person name="Moreland P.E.J."/>
            <person name="Stach J.E.M."/>
        </authorList>
    </citation>
    <scope>NUCLEOTIDE SEQUENCE [LARGE SCALE GENOMIC DNA]</scope>
    <source>
        <strain evidence="3 4">MG-37</strain>
    </source>
</reference>
<protein>
    <recommendedName>
        <fullName evidence="2">Acb2/Tad1 hairpin domain-containing protein</fullName>
    </recommendedName>
</protein>
<dbReference type="InterPro" id="IPR056098">
    <property type="entry name" value="Acb2/Tad1_hairpin"/>
</dbReference>
<dbReference type="Proteomes" id="UP000661193">
    <property type="component" value="Unassembled WGS sequence"/>
</dbReference>
<feature type="domain" description="Acb2/Tad1 hairpin" evidence="2">
    <location>
        <begin position="26"/>
        <end position="86"/>
    </location>
</feature>
<evidence type="ECO:0000259" key="2">
    <source>
        <dbReference type="Pfam" id="PF24729"/>
    </source>
</evidence>
<comment type="caution">
    <text evidence="3">The sequence shown here is derived from an EMBL/GenBank/DDBJ whole genome shotgun (WGS) entry which is preliminary data.</text>
</comment>
<accession>A0ABS1UJ18</accession>
<evidence type="ECO:0000256" key="1">
    <source>
        <dbReference type="ARBA" id="ARBA00022741"/>
    </source>
</evidence>
<dbReference type="EMBL" id="JAETXL010000002">
    <property type="protein sequence ID" value="MBL6275346.1"/>
    <property type="molecule type" value="Genomic_DNA"/>
</dbReference>